<comment type="caution">
    <text evidence="1">The sequence shown here is derived from an EMBL/GenBank/DDBJ whole genome shotgun (WGS) entry which is preliminary data.</text>
</comment>
<name>A0ACC2YHV5_9PEZI</name>
<evidence type="ECO:0000313" key="1">
    <source>
        <dbReference type="EMBL" id="KAJ9634927.1"/>
    </source>
</evidence>
<accession>A0ACC2YHV5</accession>
<evidence type="ECO:0000313" key="2">
    <source>
        <dbReference type="Proteomes" id="UP001172680"/>
    </source>
</evidence>
<reference evidence="1" key="1">
    <citation type="submission" date="2022-10" db="EMBL/GenBank/DDBJ databases">
        <title>Culturing micro-colonial fungi from biological soil crusts in the Mojave desert and describing Neophaeococcomyces mojavensis, and introducing the new genera and species Taxawa tesnikishii.</title>
        <authorList>
            <person name="Kurbessoian T."/>
            <person name="Stajich J.E."/>
        </authorList>
    </citation>
    <scope>NUCLEOTIDE SEQUENCE</scope>
    <source>
        <strain evidence="1">JES_115</strain>
    </source>
</reference>
<keyword evidence="2" id="KW-1185">Reference proteome</keyword>
<dbReference type="EMBL" id="JAPDRP010000029">
    <property type="protein sequence ID" value="KAJ9634927.1"/>
    <property type="molecule type" value="Genomic_DNA"/>
</dbReference>
<organism evidence="1 2">
    <name type="scientific">Coniosporium tulheliwenetii</name>
    <dbReference type="NCBI Taxonomy" id="3383036"/>
    <lineage>
        <taxon>Eukaryota</taxon>
        <taxon>Fungi</taxon>
        <taxon>Dikarya</taxon>
        <taxon>Ascomycota</taxon>
        <taxon>Pezizomycotina</taxon>
        <taxon>Dothideomycetes</taxon>
        <taxon>Dothideomycetes incertae sedis</taxon>
        <taxon>Coniosporium</taxon>
    </lineage>
</organism>
<gene>
    <name evidence="1" type="ORF">H2199_008791</name>
</gene>
<protein>
    <submittedName>
        <fullName evidence="1">Uncharacterized protein</fullName>
    </submittedName>
</protein>
<dbReference type="Proteomes" id="UP001172680">
    <property type="component" value="Unassembled WGS sequence"/>
</dbReference>
<sequence>MPPKRKDTPSAGEDTAFDPSEPEAKRKKLGKRLAFPRFEDGDVVVSLGSAGEDNLVLYRRDLSRMCEYFENFDETGWPERFILQPSADVSECRVTPGELVSAIVTAGGVGGDFVRRNPCLLLEIACLLEDETIFVDALRHAAGRCPSLADEIRSVPADIARLVEDHANVLKRRVREVCCSLAVPPRTTLDLPTFIAWGFFHRYMVVSVFPRDPDSAEMFKSLAYLHGMRTGMELVETQQFGNILQSVDVIDRGLVQASNAVDLIHDDLREDHRQELDDLDKAFEETLNVKSVKTQLRQIVENAKLRLAPLFSGDKNADYFTFVNTVAPLYCES</sequence>
<proteinExistence type="predicted"/>